<comment type="caution">
    <text evidence="2">The sequence shown here is derived from an EMBL/GenBank/DDBJ whole genome shotgun (WGS) entry which is preliminary data.</text>
</comment>
<organism evidence="2 3">
    <name type="scientific">Myxacorys almedinensis A</name>
    <dbReference type="NCBI Taxonomy" id="2690445"/>
    <lineage>
        <taxon>Bacteria</taxon>
        <taxon>Bacillati</taxon>
        <taxon>Cyanobacteriota</taxon>
        <taxon>Cyanophyceae</taxon>
        <taxon>Leptolyngbyales</taxon>
        <taxon>Leptolyngbyaceae</taxon>
        <taxon>Myxacorys</taxon>
        <taxon>Myxacorys almedinensis</taxon>
    </lineage>
</organism>
<dbReference type="CDD" id="cd00118">
    <property type="entry name" value="LysM"/>
    <property type="match status" value="1"/>
</dbReference>
<dbReference type="Pfam" id="PF01476">
    <property type="entry name" value="LysM"/>
    <property type="match status" value="1"/>
</dbReference>
<dbReference type="AlphaFoldDB" id="A0A8J7YZX4"/>
<proteinExistence type="predicted"/>
<reference evidence="2" key="1">
    <citation type="submission" date="2019-12" db="EMBL/GenBank/DDBJ databases">
        <title>High-Quality draft genome sequences of three cyanobacteria isolated from the limestone walls of the Old Cathedral of Coimbra.</title>
        <authorList>
            <person name="Tiago I."/>
            <person name="Soares F."/>
            <person name="Portugal A."/>
        </authorList>
    </citation>
    <scope>NUCLEOTIDE SEQUENCE</scope>
    <source>
        <strain evidence="2">A</strain>
    </source>
</reference>
<dbReference type="InterPro" id="IPR036779">
    <property type="entry name" value="LysM_dom_sf"/>
</dbReference>
<dbReference type="RefSeq" id="WP_162421972.1">
    <property type="nucleotide sequence ID" value="NZ_WVIE01000003.1"/>
</dbReference>
<protein>
    <submittedName>
        <fullName evidence="2">LysM peptidoglycan-binding domain-containing protein</fullName>
    </submittedName>
</protein>
<dbReference type="Gene3D" id="3.10.350.10">
    <property type="entry name" value="LysM domain"/>
    <property type="match status" value="1"/>
</dbReference>
<accession>A0A8J7YZX4</accession>
<evidence type="ECO:0000313" key="3">
    <source>
        <dbReference type="Proteomes" id="UP000646053"/>
    </source>
</evidence>
<gene>
    <name evidence="2" type="ORF">GS601_04020</name>
</gene>
<dbReference type="Proteomes" id="UP000646053">
    <property type="component" value="Unassembled WGS sequence"/>
</dbReference>
<evidence type="ECO:0000259" key="1">
    <source>
        <dbReference type="PROSITE" id="PS51782"/>
    </source>
</evidence>
<keyword evidence="3" id="KW-1185">Reference proteome</keyword>
<dbReference type="InterPro" id="IPR018392">
    <property type="entry name" value="LysM"/>
</dbReference>
<name>A0A8J7YZX4_9CYAN</name>
<sequence length="239" mass="26349">MTELVKLKILVEDSYPNFDVINPIEALFNPNQIDISKVGWRQGVNGPVPADDPAVLSVALFFDTSLPAPAIAGLGSTLATAALGRSSLLPSVGLFGRSPDVRRHTSRIYHLTEKKGGLGGKLRPPICRLVWGLRDAVLFQGVLRQVSKSFTRFLPSGVPIRATLTCEFEEWLPPEMRQKAQNPIDDPTRLVRRGETLSSIAAEEYNDPRLWRVIAEANQMDNPLALIPGQRITVPPLRL</sequence>
<evidence type="ECO:0000313" key="2">
    <source>
        <dbReference type="EMBL" id="NDJ16465.1"/>
    </source>
</evidence>
<feature type="domain" description="LysM" evidence="1">
    <location>
        <begin position="187"/>
        <end position="234"/>
    </location>
</feature>
<dbReference type="InterPro" id="IPR045361">
    <property type="entry name" value="CIS_tube_prot_N"/>
</dbReference>
<dbReference type="EMBL" id="WVIE01000003">
    <property type="protein sequence ID" value="NDJ16465.1"/>
    <property type="molecule type" value="Genomic_DNA"/>
</dbReference>
<dbReference type="Pfam" id="PF19266">
    <property type="entry name" value="CIS_tube"/>
    <property type="match status" value="1"/>
</dbReference>
<dbReference type="PROSITE" id="PS51782">
    <property type="entry name" value="LYSM"/>
    <property type="match status" value="1"/>
</dbReference>